<dbReference type="EMBL" id="JACHLR010000013">
    <property type="protein sequence ID" value="MBB4859739.1"/>
    <property type="molecule type" value="Genomic_DNA"/>
</dbReference>
<dbReference type="Proteomes" id="UP000555448">
    <property type="component" value="Unassembled WGS sequence"/>
</dbReference>
<evidence type="ECO:0000313" key="1">
    <source>
        <dbReference type="EMBL" id="MBB4859739.1"/>
    </source>
</evidence>
<evidence type="ECO:0008006" key="3">
    <source>
        <dbReference type="Google" id="ProtNLM"/>
    </source>
</evidence>
<protein>
    <recommendedName>
        <fullName evidence="3">DUF2332 domain-containing protein</fullName>
    </recommendedName>
</protein>
<keyword evidence="2" id="KW-1185">Reference proteome</keyword>
<dbReference type="Pfam" id="PF10094">
    <property type="entry name" value="DUF2332"/>
    <property type="match status" value="1"/>
</dbReference>
<evidence type="ECO:0000313" key="2">
    <source>
        <dbReference type="Proteomes" id="UP000555448"/>
    </source>
</evidence>
<gene>
    <name evidence="1" type="ORF">HNO88_003068</name>
</gene>
<proteinExistence type="predicted"/>
<accession>A0A7W7KBF7</accession>
<sequence>MGARIMDAGTSFAGDVRQAFDNQVDYCERNGAGITARVVRALRDVLRHDDDVPFLARIRDWPGVALADGLPLRAAGALHGLHLSGQAPELGPVYAGEPVDGEAILRAVARAHSNWLLPWLDGPPQTNEAGRSSSFAAGMLWLVDQGLPNRVEPFEIGSSAGINLMMDRFAWDLGGVVVGASDPILSFKPEWRGPPPPRHDLSIAAPSGCDVAPLDLTDPAQALRLKAYIWPEHTERFARLEAAIAEAAIRPPRLTRMHAADFVEQQLASPQAEGTTRVLVHSIVWQYLPDEEKKRITAAMNAAGARATRERALAWIALEADRVAMAHSLQVRYCPGHGEIHRVAAAHAHGAWVKWLGA</sequence>
<comment type="caution">
    <text evidence="1">The sequence shown here is derived from an EMBL/GenBank/DDBJ whole genome shotgun (WGS) entry which is preliminary data.</text>
</comment>
<dbReference type="PIRSF" id="PIRSF012608">
    <property type="entry name" value="UCP012608"/>
    <property type="match status" value="1"/>
</dbReference>
<dbReference type="InterPro" id="IPR011200">
    <property type="entry name" value="UCP012608"/>
</dbReference>
<dbReference type="RefSeq" id="WP_184247184.1">
    <property type="nucleotide sequence ID" value="NZ_JACHLR010000013.1"/>
</dbReference>
<reference evidence="1 2" key="1">
    <citation type="submission" date="2020-08" db="EMBL/GenBank/DDBJ databases">
        <title>Functional genomics of gut bacteria from endangered species of beetles.</title>
        <authorList>
            <person name="Carlos-Shanley C."/>
        </authorList>
    </citation>
    <scope>NUCLEOTIDE SEQUENCE [LARGE SCALE GENOMIC DNA]</scope>
    <source>
        <strain evidence="1 2">S00245</strain>
    </source>
</reference>
<name>A0A7W7KBF7_9SPHN</name>
<dbReference type="AlphaFoldDB" id="A0A7W7KBF7"/>
<organism evidence="1 2">
    <name type="scientific">Novosphingobium chloroacetimidivorans</name>
    <dbReference type="NCBI Taxonomy" id="1428314"/>
    <lineage>
        <taxon>Bacteria</taxon>
        <taxon>Pseudomonadati</taxon>
        <taxon>Pseudomonadota</taxon>
        <taxon>Alphaproteobacteria</taxon>
        <taxon>Sphingomonadales</taxon>
        <taxon>Sphingomonadaceae</taxon>
        <taxon>Novosphingobium</taxon>
    </lineage>
</organism>